<dbReference type="InterPro" id="IPR001683">
    <property type="entry name" value="PX_dom"/>
</dbReference>
<accession>A0A067NF04</accession>
<name>A0A067NF04_PLEO1</name>
<dbReference type="GO" id="GO:0005768">
    <property type="term" value="C:endosome"/>
    <property type="evidence" value="ECO:0007669"/>
    <property type="project" value="TreeGrafter"/>
</dbReference>
<dbReference type="Pfam" id="PF09325">
    <property type="entry name" value="Vps5"/>
    <property type="match status" value="1"/>
</dbReference>
<gene>
    <name evidence="12" type="ORF">PLEOSDRAFT_10571</name>
</gene>
<sequence length="366" mass="41525">QPVFVISVDDPQKVGDPIRGYTMYTVHTRTTSPMFQKSAFSVLRRYSDFLWLYETLSANNPGVVVPPVPDKNPFGRFDDQFVKQRRFALEKCIQKIANHPLLGKDADLKIFLESDTFALDIKHRKAELAHERGGIMASIGQAVAGPRFYETDEWFDRQKVYLDSLESQLRGLAKAIDAVAKQRSELAAATGEFSQSVGDLSASDIGKGLSHSLSGLADVERMAQEIQSTQSEQDLTTIMGTVDEYARLINSVRMAFSSRIRIYHAWKQSESDLIRVKQSHEKNRAQGRIATDRLSYSLSQIAEAEKRAAESKHEFEHVSKLVKSELARFEQERVSDFKDSLHAFLEGMIERQKQLINAWEGYQQML</sequence>
<evidence type="ECO:0000256" key="7">
    <source>
        <dbReference type="ARBA" id="ARBA00022553"/>
    </source>
</evidence>
<evidence type="ECO:0000256" key="8">
    <source>
        <dbReference type="ARBA" id="ARBA00022927"/>
    </source>
</evidence>
<dbReference type="GO" id="GO:0035091">
    <property type="term" value="F:phosphatidylinositol binding"/>
    <property type="evidence" value="ECO:0007669"/>
    <property type="project" value="InterPro"/>
</dbReference>
<dbReference type="STRING" id="1137138.A0A067NF04"/>
<dbReference type="VEuPathDB" id="FungiDB:PLEOSDRAFT_10571"/>
<dbReference type="InterPro" id="IPR027267">
    <property type="entry name" value="AH/BAR_dom_sf"/>
</dbReference>
<dbReference type="OrthoDB" id="271164at2759"/>
<dbReference type="Gene3D" id="1.20.1270.60">
    <property type="entry name" value="Arfaptin homology (AH) domain/BAR domain"/>
    <property type="match status" value="1"/>
</dbReference>
<dbReference type="GO" id="GO:0030904">
    <property type="term" value="C:retromer complex"/>
    <property type="evidence" value="ECO:0007669"/>
    <property type="project" value="UniProtKB-ARBA"/>
</dbReference>
<keyword evidence="8" id="KW-0653">Protein transport</keyword>
<evidence type="ECO:0000259" key="11">
    <source>
        <dbReference type="PROSITE" id="PS50195"/>
    </source>
</evidence>
<dbReference type="GO" id="GO:0045053">
    <property type="term" value="P:protein retention in Golgi apparatus"/>
    <property type="evidence" value="ECO:0007669"/>
    <property type="project" value="TreeGrafter"/>
</dbReference>
<keyword evidence="9" id="KW-0333">Golgi apparatus</keyword>
<feature type="domain" description="PX" evidence="11">
    <location>
        <begin position="2"/>
        <end position="118"/>
    </location>
</feature>
<dbReference type="GO" id="GO:0042147">
    <property type="term" value="P:retrograde transport, endosome to Golgi"/>
    <property type="evidence" value="ECO:0007669"/>
    <property type="project" value="TreeGrafter"/>
</dbReference>
<evidence type="ECO:0000256" key="9">
    <source>
        <dbReference type="ARBA" id="ARBA00023034"/>
    </source>
</evidence>
<dbReference type="Proteomes" id="UP000027073">
    <property type="component" value="Unassembled WGS sequence"/>
</dbReference>
<dbReference type="FunFam" id="1.20.1270.60:FF:000022">
    <property type="entry name" value="Sorting nexin 3 protein"/>
    <property type="match status" value="1"/>
</dbReference>
<dbReference type="FunFam" id="3.30.1520.10:FF:000013">
    <property type="entry name" value="Putative Sorting nexin 3"/>
    <property type="match status" value="1"/>
</dbReference>
<evidence type="ECO:0000256" key="1">
    <source>
        <dbReference type="ARBA" id="ARBA00004287"/>
    </source>
</evidence>
<dbReference type="Pfam" id="PF00787">
    <property type="entry name" value="PX"/>
    <property type="match status" value="1"/>
</dbReference>
<dbReference type="GO" id="GO:0005794">
    <property type="term" value="C:Golgi apparatus"/>
    <property type="evidence" value="ECO:0007669"/>
    <property type="project" value="UniProtKB-SubCell"/>
</dbReference>
<dbReference type="Gene3D" id="3.30.1520.10">
    <property type="entry name" value="Phox-like domain"/>
    <property type="match status" value="1"/>
</dbReference>
<evidence type="ECO:0000256" key="10">
    <source>
        <dbReference type="ARBA" id="ARBA00023136"/>
    </source>
</evidence>
<dbReference type="GO" id="GO:0015031">
    <property type="term" value="P:protein transport"/>
    <property type="evidence" value="ECO:0007669"/>
    <property type="project" value="UniProtKB-KW"/>
</dbReference>
<dbReference type="InterPro" id="IPR035803">
    <property type="entry name" value="BAR_Vps5"/>
</dbReference>
<dbReference type="SMART" id="SM00312">
    <property type="entry name" value="PX"/>
    <property type="match status" value="1"/>
</dbReference>
<dbReference type="SUPFAM" id="SSF64268">
    <property type="entry name" value="PX domain"/>
    <property type="match status" value="1"/>
</dbReference>
<organism evidence="12 13">
    <name type="scientific">Pleurotus ostreatus (strain PC15)</name>
    <name type="common">Oyster mushroom</name>
    <dbReference type="NCBI Taxonomy" id="1137138"/>
    <lineage>
        <taxon>Eukaryota</taxon>
        <taxon>Fungi</taxon>
        <taxon>Dikarya</taxon>
        <taxon>Basidiomycota</taxon>
        <taxon>Agaricomycotina</taxon>
        <taxon>Agaricomycetes</taxon>
        <taxon>Agaricomycetidae</taxon>
        <taxon>Agaricales</taxon>
        <taxon>Pleurotineae</taxon>
        <taxon>Pleurotaceae</taxon>
        <taxon>Pleurotus</taxon>
    </lineage>
</organism>
<dbReference type="HOGENOM" id="CLU_022783_1_2_1"/>
<evidence type="ECO:0000256" key="3">
    <source>
        <dbReference type="ARBA" id="ARBA00004555"/>
    </source>
</evidence>
<comment type="similarity">
    <text evidence="4">Belongs to the sorting nexin family.</text>
</comment>
<keyword evidence="6" id="KW-0963">Cytoplasm</keyword>
<dbReference type="SUPFAM" id="SSF103657">
    <property type="entry name" value="BAR/IMD domain-like"/>
    <property type="match status" value="1"/>
</dbReference>
<dbReference type="PANTHER" id="PTHR10555:SF170">
    <property type="entry name" value="FI18122P1"/>
    <property type="match status" value="1"/>
</dbReference>
<dbReference type="PROSITE" id="PS50195">
    <property type="entry name" value="PX"/>
    <property type="match status" value="1"/>
</dbReference>
<keyword evidence="5" id="KW-0813">Transport</keyword>
<evidence type="ECO:0000256" key="4">
    <source>
        <dbReference type="ARBA" id="ARBA00010883"/>
    </source>
</evidence>
<evidence type="ECO:0000313" key="12">
    <source>
        <dbReference type="EMBL" id="KDQ26633.1"/>
    </source>
</evidence>
<comment type="subcellular location">
    <subcellularLocation>
        <location evidence="2">Cytoplasm</location>
    </subcellularLocation>
    <subcellularLocation>
        <location evidence="3">Golgi apparatus</location>
    </subcellularLocation>
    <subcellularLocation>
        <location evidence="1">Membrane</location>
        <topology evidence="1">Peripheral membrane protein</topology>
        <orientation evidence="1">Cytoplasmic side</orientation>
    </subcellularLocation>
</comment>
<dbReference type="EMBL" id="KL198009">
    <property type="protein sequence ID" value="KDQ26633.1"/>
    <property type="molecule type" value="Genomic_DNA"/>
</dbReference>
<feature type="non-terminal residue" evidence="12">
    <location>
        <position position="366"/>
    </location>
</feature>
<feature type="non-terminal residue" evidence="12">
    <location>
        <position position="1"/>
    </location>
</feature>
<dbReference type="CDD" id="cd07627">
    <property type="entry name" value="BAR_Vps5p"/>
    <property type="match status" value="1"/>
</dbReference>
<dbReference type="InterPro" id="IPR036871">
    <property type="entry name" value="PX_dom_sf"/>
</dbReference>
<dbReference type="FunCoup" id="A0A067NF04">
    <property type="interactions" value="555"/>
</dbReference>
<dbReference type="InterPro" id="IPR015404">
    <property type="entry name" value="Vps5_C"/>
</dbReference>
<dbReference type="GO" id="GO:0005829">
    <property type="term" value="C:cytosol"/>
    <property type="evidence" value="ECO:0007669"/>
    <property type="project" value="GOC"/>
</dbReference>
<dbReference type="AlphaFoldDB" id="A0A067NF04"/>
<evidence type="ECO:0000313" key="13">
    <source>
        <dbReference type="Proteomes" id="UP000027073"/>
    </source>
</evidence>
<evidence type="ECO:0000256" key="2">
    <source>
        <dbReference type="ARBA" id="ARBA00004496"/>
    </source>
</evidence>
<evidence type="ECO:0000256" key="6">
    <source>
        <dbReference type="ARBA" id="ARBA00022490"/>
    </source>
</evidence>
<proteinExistence type="inferred from homology"/>
<dbReference type="PANTHER" id="PTHR10555">
    <property type="entry name" value="SORTING NEXIN"/>
    <property type="match status" value="1"/>
</dbReference>
<keyword evidence="7" id="KW-0597">Phosphoprotein</keyword>
<keyword evidence="10" id="KW-0472">Membrane</keyword>
<evidence type="ECO:0000256" key="5">
    <source>
        <dbReference type="ARBA" id="ARBA00022448"/>
    </source>
</evidence>
<protein>
    <recommendedName>
        <fullName evidence="11">PX domain-containing protein</fullName>
    </recommendedName>
</protein>
<dbReference type="InParanoid" id="A0A067NF04"/>
<reference evidence="13" key="1">
    <citation type="journal article" date="2014" name="Proc. Natl. Acad. Sci. U.S.A.">
        <title>Extensive sampling of basidiomycete genomes demonstrates inadequacy of the white-rot/brown-rot paradigm for wood decay fungi.</title>
        <authorList>
            <person name="Riley R."/>
            <person name="Salamov A.A."/>
            <person name="Brown D.W."/>
            <person name="Nagy L.G."/>
            <person name="Floudas D."/>
            <person name="Held B.W."/>
            <person name="Levasseur A."/>
            <person name="Lombard V."/>
            <person name="Morin E."/>
            <person name="Otillar R."/>
            <person name="Lindquist E.A."/>
            <person name="Sun H."/>
            <person name="LaButti K.M."/>
            <person name="Schmutz J."/>
            <person name="Jabbour D."/>
            <person name="Luo H."/>
            <person name="Baker S.E."/>
            <person name="Pisabarro A.G."/>
            <person name="Walton J.D."/>
            <person name="Blanchette R.A."/>
            <person name="Henrissat B."/>
            <person name="Martin F."/>
            <person name="Cullen D."/>
            <person name="Hibbett D.S."/>
            <person name="Grigoriev I.V."/>
        </authorList>
    </citation>
    <scope>NUCLEOTIDE SEQUENCE [LARGE SCALE GENOMIC DNA]</scope>
    <source>
        <strain evidence="13">PC15</strain>
    </source>
</reference>